<comment type="caution">
    <text evidence="1">The sequence shown here is derived from an EMBL/GenBank/DDBJ whole genome shotgun (WGS) entry which is preliminary data.</text>
</comment>
<name>A0A6S7FLQ9_PARCT</name>
<reference evidence="1" key="1">
    <citation type="submission" date="2020-04" db="EMBL/GenBank/DDBJ databases">
        <authorList>
            <person name="Alioto T."/>
            <person name="Alioto T."/>
            <person name="Gomez Garrido J."/>
        </authorList>
    </citation>
    <scope>NUCLEOTIDE SEQUENCE</scope>
    <source>
        <strain evidence="1">A484AB</strain>
    </source>
</reference>
<protein>
    <submittedName>
        <fullName evidence="1">Uncharacterized protein</fullName>
    </submittedName>
</protein>
<evidence type="ECO:0000313" key="1">
    <source>
        <dbReference type="EMBL" id="CAB3980745.1"/>
    </source>
</evidence>
<dbReference type="EMBL" id="CACRXK020000320">
    <property type="protein sequence ID" value="CAB3980745.1"/>
    <property type="molecule type" value="Genomic_DNA"/>
</dbReference>
<dbReference type="AlphaFoldDB" id="A0A6S7FLQ9"/>
<gene>
    <name evidence="1" type="ORF">PACLA_8A064453</name>
</gene>
<dbReference type="Proteomes" id="UP001152795">
    <property type="component" value="Unassembled WGS sequence"/>
</dbReference>
<keyword evidence="2" id="KW-1185">Reference proteome</keyword>
<sequence>MDRVPRPEQDYDSLPCCHYKPVFDSSNKKPSGETRYLDDFQPRKNLKVEFANDRISATDQECITINSS</sequence>
<evidence type="ECO:0000313" key="2">
    <source>
        <dbReference type="Proteomes" id="UP001152795"/>
    </source>
</evidence>
<organism evidence="1 2">
    <name type="scientific">Paramuricea clavata</name>
    <name type="common">Red gorgonian</name>
    <name type="synonym">Violescent sea-whip</name>
    <dbReference type="NCBI Taxonomy" id="317549"/>
    <lineage>
        <taxon>Eukaryota</taxon>
        <taxon>Metazoa</taxon>
        <taxon>Cnidaria</taxon>
        <taxon>Anthozoa</taxon>
        <taxon>Octocorallia</taxon>
        <taxon>Malacalcyonacea</taxon>
        <taxon>Plexauridae</taxon>
        <taxon>Paramuricea</taxon>
    </lineage>
</organism>
<accession>A0A6S7FLQ9</accession>
<proteinExistence type="predicted"/>